<keyword evidence="3" id="KW-1185">Reference proteome</keyword>
<dbReference type="EMBL" id="VCIW01000014">
    <property type="protein sequence ID" value="TLS50558.1"/>
    <property type="molecule type" value="Genomic_DNA"/>
</dbReference>
<accession>A0A5R9GB00</accession>
<organism evidence="2 3">
    <name type="scientific">Paenibacillus antri</name>
    <dbReference type="NCBI Taxonomy" id="2582848"/>
    <lineage>
        <taxon>Bacteria</taxon>
        <taxon>Bacillati</taxon>
        <taxon>Bacillota</taxon>
        <taxon>Bacilli</taxon>
        <taxon>Bacillales</taxon>
        <taxon>Paenibacillaceae</taxon>
        <taxon>Paenibacillus</taxon>
    </lineage>
</organism>
<reference evidence="2 3" key="1">
    <citation type="submission" date="2019-05" db="EMBL/GenBank/DDBJ databases">
        <authorList>
            <person name="Narsing Rao M.P."/>
            <person name="Li W.J."/>
        </authorList>
    </citation>
    <scope>NUCLEOTIDE SEQUENCE [LARGE SCALE GENOMIC DNA]</scope>
    <source>
        <strain evidence="2 3">SYSU_K30003</strain>
    </source>
</reference>
<dbReference type="RefSeq" id="WP_138195925.1">
    <property type="nucleotide sequence ID" value="NZ_VCIW01000014.1"/>
</dbReference>
<keyword evidence="1" id="KW-0175">Coiled coil</keyword>
<evidence type="ECO:0000256" key="1">
    <source>
        <dbReference type="SAM" id="Coils"/>
    </source>
</evidence>
<gene>
    <name evidence="2" type="ORF">FE782_19535</name>
</gene>
<comment type="caution">
    <text evidence="2">The sequence shown here is derived from an EMBL/GenBank/DDBJ whole genome shotgun (WGS) entry which is preliminary data.</text>
</comment>
<feature type="coiled-coil region" evidence="1">
    <location>
        <begin position="65"/>
        <end position="92"/>
    </location>
</feature>
<evidence type="ECO:0000313" key="2">
    <source>
        <dbReference type="EMBL" id="TLS50558.1"/>
    </source>
</evidence>
<evidence type="ECO:0000313" key="3">
    <source>
        <dbReference type="Proteomes" id="UP000309676"/>
    </source>
</evidence>
<protein>
    <submittedName>
        <fullName evidence="2">Uncharacterized protein</fullName>
    </submittedName>
</protein>
<dbReference type="Proteomes" id="UP000309676">
    <property type="component" value="Unassembled WGS sequence"/>
</dbReference>
<sequence>MRWGKVAAAVAAIGCGVWVGSMLTTFASGIPAAGQPGSSEDPVVTKSYVDEQIQRALNGEAVGGSNTTNATIEELKRRIAELEEQLANGGASASVPYAVVRLKAGHMLLGDTGTEFIVRTGQAYVHSTPENGVPDVTDGVDLKLDTLIPKNHLLMIPREGRGVKVKADYPNDVYVTIKGKYVEVDAKGNEVSQ</sequence>
<name>A0A5R9GB00_9BACL</name>
<dbReference type="OrthoDB" id="2381664at2"/>
<proteinExistence type="predicted"/>
<dbReference type="AlphaFoldDB" id="A0A5R9GB00"/>